<organism evidence="1 2">
    <name type="scientific">Martelella mediterranea</name>
    <dbReference type="NCBI Taxonomy" id="293089"/>
    <lineage>
        <taxon>Bacteria</taxon>
        <taxon>Pseudomonadati</taxon>
        <taxon>Pseudomonadota</taxon>
        <taxon>Alphaproteobacteria</taxon>
        <taxon>Hyphomicrobiales</taxon>
        <taxon>Aurantimonadaceae</taxon>
        <taxon>Martelella</taxon>
    </lineage>
</organism>
<accession>A0A4R3NW51</accession>
<comment type="caution">
    <text evidence="1">The sequence shown here is derived from an EMBL/GenBank/DDBJ whole genome shotgun (WGS) entry which is preliminary data.</text>
</comment>
<evidence type="ECO:0000313" key="2">
    <source>
        <dbReference type="Proteomes" id="UP000295097"/>
    </source>
</evidence>
<dbReference type="Proteomes" id="UP000295097">
    <property type="component" value="Unassembled WGS sequence"/>
</dbReference>
<name>A0A4R3NW51_9HYPH</name>
<dbReference type="Pfam" id="PF05069">
    <property type="entry name" value="Phage_tail_S"/>
    <property type="match status" value="1"/>
</dbReference>
<dbReference type="InterPro" id="IPR006522">
    <property type="entry name" value="Phage_virion_morphogenesis"/>
</dbReference>
<dbReference type="AlphaFoldDB" id="A0A4R3NW51"/>
<protein>
    <submittedName>
        <fullName evidence="1">Virion morphogenesis family protein</fullName>
    </submittedName>
</protein>
<gene>
    <name evidence="1" type="ORF">EDC90_1007131</name>
</gene>
<dbReference type="EMBL" id="SMAR01000007">
    <property type="protein sequence ID" value="TCT41154.1"/>
    <property type="molecule type" value="Genomic_DNA"/>
</dbReference>
<evidence type="ECO:0000313" key="1">
    <source>
        <dbReference type="EMBL" id="TCT41154.1"/>
    </source>
</evidence>
<keyword evidence="2" id="KW-1185">Reference proteome</keyword>
<proteinExistence type="predicted"/>
<dbReference type="OrthoDB" id="2081253at2"/>
<dbReference type="RefSeq" id="WP_132309919.1">
    <property type="nucleotide sequence ID" value="NZ_SMAR01000007.1"/>
</dbReference>
<sequence length="159" mass="17157">MAGIDLQVFDQGLEAALNGLNGIFNAPLDDLSEGIGRLVQEQTRRRIADEKTAPDGTAWKENAAQTSTLYAEGALYRSIDYEASPSSVKVGSALVYARIHQQGGKIEPKSAKALAFKIGGQFRMVKSVTMPARPYLGLSADNRSEVVETTEDWLGGLLQ</sequence>
<reference evidence="1 2" key="1">
    <citation type="submission" date="2019-03" db="EMBL/GenBank/DDBJ databases">
        <title>Freshwater and sediment microbial communities from various areas in North America, analyzing microbe dynamics in response to fracking.</title>
        <authorList>
            <person name="Lamendella R."/>
        </authorList>
    </citation>
    <scope>NUCLEOTIDE SEQUENCE [LARGE SCALE GENOMIC DNA]</scope>
    <source>
        <strain evidence="1 2">175.2</strain>
    </source>
</reference>